<proteinExistence type="predicted"/>
<sequence>MVDCAPLASPGGDVRSTNVKASLSLMCVLSLGVGCGKTPDPGPKPEPEGPRNAVLVRDGSTGVVPGVRETLLRDFVDLGPTVLFTQDDALHGRELWTTDGSTQGTALLLDLMPGNMGSEPGQLTRVDDAVFFAARTAQTLEYVNLFALWRTRGTLASTTQLVSLPQRPAFVVARSGGVYFAAPDVQGSQEEAALWTSDGTPEGTRRVGTPSGARILMKEASAARLGEALLFTARTAQGDPVLWRTDGTPEGTRAVLAFPGAQGFALQQLTTVGNQVLFWAKDTTSATRLALWRSDGTPAGTLQLKSLAPPRTDSTAQQGFVARDGAAFFAASDVQTGTELWKTDGTPGGTVLVSDLGPGAAGCDPTALTFQGPYLYFVARPDEQPPRLFRTNGTDPGTTRMNGRIGDAPQDPSPTGGTMIATDGALFFLASTQGETGLRLWRAEATAVARAVSDPLPSPLGLMLQRGSLYLITVTGELWTHGGESGPASLLSQPPPRPQGSFDQGADVVDVNGALYFTQPDEIAGLWQLWKSDGTKEGTVQAKPPSTGTNDSVRLSPENLTAVNGRLLFTSKAPSLGVPFALWGYDAASGKAALLSSALGQWVTPRPQGPSVFTSRPLVVGAQAYFLAMSPRKYPTPDELWRTDGTLEGTVRVKAGLTPFLATTLMSVGGRLFFEVSEDFDNCSLWTTDGTEAGTVRLTAPSASGFSALSGVAVGDQLFFWALVGTDGIELWKTNGTPEGTVRIGDAAGADTRLESPGTSVGGTFFFARVPPNEAPQLWMSDGRTLERVGTFGPVGSPLWPAELTAQGDHLLFWAATPTNGYALWRVDGRGANATVLLRASSGGGVVATPSRLVESRPGGPMLFAASDGATGLELWKTDGTPGNTMRVTDLAAGPASSAPDSRIVPSGNRIYFPAWTPEEGRELWALPMP</sequence>
<reference evidence="3" key="1">
    <citation type="submission" date="2018-09" db="EMBL/GenBank/DDBJ databases">
        <authorList>
            <person name="Livingstone P.G."/>
            <person name="Whitworth D.E."/>
        </authorList>
    </citation>
    <scope>NUCLEOTIDE SEQUENCE [LARGE SCALE GENOMIC DNA]</scope>
    <source>
        <strain evidence="3">CA054A</strain>
    </source>
</reference>
<gene>
    <name evidence="2" type="ORF">D7V88_04085</name>
</gene>
<dbReference type="AlphaFoldDB" id="A0A3A8JTT0"/>
<name>A0A3A8JTT0_9BACT</name>
<dbReference type="EMBL" id="RAVZ01000015">
    <property type="protein sequence ID" value="RKG93023.1"/>
    <property type="molecule type" value="Genomic_DNA"/>
</dbReference>
<feature type="region of interest" description="Disordered" evidence="1">
    <location>
        <begin position="385"/>
        <end position="412"/>
    </location>
</feature>
<feature type="region of interest" description="Disordered" evidence="1">
    <location>
        <begin position="536"/>
        <end position="555"/>
    </location>
</feature>
<protein>
    <recommendedName>
        <fullName evidence="4">Hyalin</fullName>
    </recommendedName>
</protein>
<dbReference type="Proteomes" id="UP000268094">
    <property type="component" value="Unassembled WGS sequence"/>
</dbReference>
<evidence type="ECO:0000313" key="2">
    <source>
        <dbReference type="EMBL" id="RKG93023.1"/>
    </source>
</evidence>
<accession>A0A3A8JTT0</accession>
<evidence type="ECO:0008006" key="4">
    <source>
        <dbReference type="Google" id="ProtNLM"/>
    </source>
</evidence>
<dbReference type="SUPFAM" id="SSF82171">
    <property type="entry name" value="DPP6 N-terminal domain-like"/>
    <property type="match status" value="1"/>
</dbReference>
<evidence type="ECO:0000313" key="3">
    <source>
        <dbReference type="Proteomes" id="UP000268094"/>
    </source>
</evidence>
<dbReference type="SUPFAM" id="SSF75011">
    <property type="entry name" value="3-carboxy-cis,cis-mucoante lactonizing enzyme"/>
    <property type="match status" value="1"/>
</dbReference>
<feature type="compositionally biased region" description="Polar residues" evidence="1">
    <location>
        <begin position="544"/>
        <end position="555"/>
    </location>
</feature>
<organism evidence="2 3">
    <name type="scientific">Corallococcus terminator</name>
    <dbReference type="NCBI Taxonomy" id="2316733"/>
    <lineage>
        <taxon>Bacteria</taxon>
        <taxon>Pseudomonadati</taxon>
        <taxon>Myxococcota</taxon>
        <taxon>Myxococcia</taxon>
        <taxon>Myxococcales</taxon>
        <taxon>Cystobacterineae</taxon>
        <taxon>Myxococcaceae</taxon>
        <taxon>Corallococcus</taxon>
    </lineage>
</organism>
<keyword evidence="3" id="KW-1185">Reference proteome</keyword>
<feature type="compositionally biased region" description="Polar residues" evidence="1">
    <location>
        <begin position="391"/>
        <end position="401"/>
    </location>
</feature>
<evidence type="ECO:0000256" key="1">
    <source>
        <dbReference type="SAM" id="MobiDB-lite"/>
    </source>
</evidence>
<comment type="caution">
    <text evidence="2">The sequence shown here is derived from an EMBL/GenBank/DDBJ whole genome shotgun (WGS) entry which is preliminary data.</text>
</comment>